<dbReference type="EMBL" id="KV875203">
    <property type="protein sequence ID" value="OIW22083.1"/>
    <property type="molecule type" value="Genomic_DNA"/>
</dbReference>
<protein>
    <submittedName>
        <fullName evidence="3">Uncharacterized protein</fullName>
    </submittedName>
</protein>
<dbReference type="Proteomes" id="UP000182658">
    <property type="component" value="Unassembled WGS sequence"/>
</dbReference>
<keyword evidence="2" id="KW-0812">Transmembrane</keyword>
<organism evidence="3 4">
    <name type="scientific">Coniochaeta ligniaria NRRL 30616</name>
    <dbReference type="NCBI Taxonomy" id="1408157"/>
    <lineage>
        <taxon>Eukaryota</taxon>
        <taxon>Fungi</taxon>
        <taxon>Dikarya</taxon>
        <taxon>Ascomycota</taxon>
        <taxon>Pezizomycotina</taxon>
        <taxon>Sordariomycetes</taxon>
        <taxon>Sordariomycetidae</taxon>
        <taxon>Coniochaetales</taxon>
        <taxon>Coniochaetaceae</taxon>
        <taxon>Coniochaeta</taxon>
    </lineage>
</organism>
<feature type="compositionally biased region" description="Polar residues" evidence="1">
    <location>
        <begin position="230"/>
        <end position="241"/>
    </location>
</feature>
<feature type="region of interest" description="Disordered" evidence="1">
    <location>
        <begin position="89"/>
        <end position="275"/>
    </location>
</feature>
<proteinExistence type="predicted"/>
<evidence type="ECO:0000313" key="3">
    <source>
        <dbReference type="EMBL" id="OIW22083.1"/>
    </source>
</evidence>
<feature type="transmembrane region" description="Helical" evidence="2">
    <location>
        <begin position="16"/>
        <end position="36"/>
    </location>
</feature>
<keyword evidence="2" id="KW-0472">Membrane</keyword>
<keyword evidence="2" id="KW-1133">Transmembrane helix</keyword>
<feature type="compositionally biased region" description="Polar residues" evidence="1">
    <location>
        <begin position="101"/>
        <end position="113"/>
    </location>
</feature>
<keyword evidence="4" id="KW-1185">Reference proteome</keyword>
<gene>
    <name evidence="3" type="ORF">CONLIGDRAFT_107065</name>
</gene>
<sequence length="275" mass="31489">MVLEGDLTHGWWRWCFGPSLCFFFSLLSFFGMFPVLTTHLQRVAALVEMLPGSTVPADLSRLSDEDMAVIKLIKMLAPERLMPKTSQLAATNNSNNNNNSDLPAQSRQQQVVPNPTLPGQPVDDLPFRPAQGQQEQQQQAYQQHQQQQYHQPQKHHEHQQQQQQHQQQQHQQQYQPQQQQQQQQPQQHQYQQHQQHQQYQQQQHQQHHQQYQHQHPAPAAAAAATAAANPDNTPNPTLQDRATSRPAVQPHDGFVPQAPEPGRPRARHGDEGAFG</sequence>
<dbReference type="AlphaFoldDB" id="A0A1J7I3Z1"/>
<feature type="compositionally biased region" description="Low complexity" evidence="1">
    <location>
        <begin position="129"/>
        <end position="151"/>
    </location>
</feature>
<dbReference type="InParanoid" id="A0A1J7I3Z1"/>
<evidence type="ECO:0000256" key="1">
    <source>
        <dbReference type="SAM" id="MobiDB-lite"/>
    </source>
</evidence>
<name>A0A1J7I3Z1_9PEZI</name>
<evidence type="ECO:0000256" key="2">
    <source>
        <dbReference type="SAM" id="Phobius"/>
    </source>
</evidence>
<accession>A0A1J7I3Z1</accession>
<reference evidence="3 4" key="1">
    <citation type="submission" date="2016-10" db="EMBL/GenBank/DDBJ databases">
        <title>Draft genome sequence of Coniochaeta ligniaria NRRL30616, a lignocellulolytic fungus for bioabatement of inhibitors in plant biomass hydrolysates.</title>
        <authorList>
            <consortium name="DOE Joint Genome Institute"/>
            <person name="Jimenez D.J."/>
            <person name="Hector R.E."/>
            <person name="Riley R."/>
            <person name="Sun H."/>
            <person name="Grigoriev I.V."/>
            <person name="Van Elsas J.D."/>
            <person name="Nichols N.N."/>
        </authorList>
    </citation>
    <scope>NUCLEOTIDE SEQUENCE [LARGE SCALE GENOMIC DNA]</scope>
    <source>
        <strain evidence="3 4">NRRL 30616</strain>
    </source>
</reference>
<feature type="compositionally biased region" description="Low complexity" evidence="1">
    <location>
        <begin position="160"/>
        <end position="224"/>
    </location>
</feature>
<evidence type="ECO:0000313" key="4">
    <source>
        <dbReference type="Proteomes" id="UP000182658"/>
    </source>
</evidence>